<dbReference type="GO" id="GO:0071944">
    <property type="term" value="C:cell periphery"/>
    <property type="evidence" value="ECO:0007669"/>
    <property type="project" value="UniProtKB-ARBA"/>
</dbReference>
<dbReference type="Gene3D" id="3.30.530.20">
    <property type="match status" value="1"/>
</dbReference>
<proteinExistence type="predicted"/>
<dbReference type="PANTHER" id="PTHR10658:SF11">
    <property type="entry name" value="VIBRATOR, ISOFORM B"/>
    <property type="match status" value="1"/>
</dbReference>
<dbReference type="Proteomes" id="UP001150569">
    <property type="component" value="Unassembled WGS sequence"/>
</dbReference>
<dbReference type="FunFam" id="3.30.530.20:FF:000028">
    <property type="entry name" value="Phosphatidylinositol transfer protein 5"/>
    <property type="match status" value="1"/>
</dbReference>
<dbReference type="InterPro" id="IPR023393">
    <property type="entry name" value="START-like_dom_sf"/>
</dbReference>
<sequence length="260" mass="29688">MVVIKEYRIVNNLTVEEYQVAQLYAVAQSSKNETGGGEGVEVQKNEPYDNEHGKGQYTYKVYHLASRLPSFISKLAPASSLMLHEEAWNGYPHCKTVLTSPFMGDKFKIVYETMHVADRGTNENALNAPKDVLKKRQVVKIDVANDKPDKYKADEDPSIFKSEKTGRGPLKGDWQKTCEPVMTCYKLVTAEFVWFGLQTLVESFIHKAVHNLFINFHRQLFCWTDQWYGMTIEDIRALEAKTAQDLEELRKQGEVVTAAK</sequence>
<name>A0A9W7ZLT7_9FUNG</name>
<reference evidence="2" key="1">
    <citation type="submission" date="2022-07" db="EMBL/GenBank/DDBJ databases">
        <title>Phylogenomic reconstructions and comparative analyses of Kickxellomycotina fungi.</title>
        <authorList>
            <person name="Reynolds N.K."/>
            <person name="Stajich J.E."/>
            <person name="Barry K."/>
            <person name="Grigoriev I.V."/>
            <person name="Crous P."/>
            <person name="Smith M.E."/>
        </authorList>
    </citation>
    <scope>NUCLEOTIDE SEQUENCE</scope>
    <source>
        <strain evidence="2">RSA 861</strain>
    </source>
</reference>
<dbReference type="Pfam" id="PF02121">
    <property type="entry name" value="IP_trans"/>
    <property type="match status" value="1"/>
</dbReference>
<gene>
    <name evidence="2" type="ORF">IWQ60_012218</name>
</gene>
<dbReference type="OrthoDB" id="18453at2759"/>
<evidence type="ECO:0000259" key="1">
    <source>
        <dbReference type="Pfam" id="PF02121"/>
    </source>
</evidence>
<dbReference type="GO" id="GO:0005737">
    <property type="term" value="C:cytoplasm"/>
    <property type="evidence" value="ECO:0007669"/>
    <property type="project" value="UniProtKB-ARBA"/>
</dbReference>
<dbReference type="InterPro" id="IPR055261">
    <property type="entry name" value="PI_transfer_N"/>
</dbReference>
<dbReference type="GO" id="GO:0008526">
    <property type="term" value="F:phosphatidylinositol transfer activity"/>
    <property type="evidence" value="ECO:0007669"/>
    <property type="project" value="TreeGrafter"/>
</dbReference>
<organism evidence="2 3">
    <name type="scientific">Tieghemiomyces parasiticus</name>
    <dbReference type="NCBI Taxonomy" id="78921"/>
    <lineage>
        <taxon>Eukaryota</taxon>
        <taxon>Fungi</taxon>
        <taxon>Fungi incertae sedis</taxon>
        <taxon>Zoopagomycota</taxon>
        <taxon>Kickxellomycotina</taxon>
        <taxon>Dimargaritomycetes</taxon>
        <taxon>Dimargaritales</taxon>
        <taxon>Dimargaritaceae</taxon>
        <taxon>Tieghemiomyces</taxon>
    </lineage>
</organism>
<dbReference type="GO" id="GO:0031210">
    <property type="term" value="F:phosphatidylcholine binding"/>
    <property type="evidence" value="ECO:0007669"/>
    <property type="project" value="TreeGrafter"/>
</dbReference>
<dbReference type="AlphaFoldDB" id="A0A9W7ZLT7"/>
<keyword evidence="3" id="KW-1185">Reference proteome</keyword>
<comment type="caution">
    <text evidence="2">The sequence shown here is derived from an EMBL/GenBank/DDBJ whole genome shotgun (WGS) entry which is preliminary data.</text>
</comment>
<dbReference type="SUPFAM" id="SSF55961">
    <property type="entry name" value="Bet v1-like"/>
    <property type="match status" value="1"/>
</dbReference>
<dbReference type="InterPro" id="IPR001666">
    <property type="entry name" value="PI_transfer"/>
</dbReference>
<dbReference type="PRINTS" id="PR00391">
    <property type="entry name" value="PITRANSFER"/>
</dbReference>
<dbReference type="PANTHER" id="PTHR10658">
    <property type="entry name" value="PHOSPHATIDYLINOSITOL TRANSFER PROTEIN"/>
    <property type="match status" value="1"/>
</dbReference>
<dbReference type="GO" id="GO:0008525">
    <property type="term" value="F:phosphatidylcholine transporter activity"/>
    <property type="evidence" value="ECO:0007669"/>
    <property type="project" value="TreeGrafter"/>
</dbReference>
<dbReference type="GO" id="GO:0035091">
    <property type="term" value="F:phosphatidylinositol binding"/>
    <property type="evidence" value="ECO:0007669"/>
    <property type="project" value="TreeGrafter"/>
</dbReference>
<protein>
    <recommendedName>
        <fullName evidence="1">Phosphatidylinositol transfer protein N-terminal domain-containing protein</fullName>
    </recommendedName>
</protein>
<accession>A0A9W7ZLT7</accession>
<feature type="domain" description="Phosphatidylinositol transfer protein N-terminal" evidence="1">
    <location>
        <begin position="3"/>
        <end position="243"/>
    </location>
</feature>
<evidence type="ECO:0000313" key="2">
    <source>
        <dbReference type="EMBL" id="KAJ1905742.1"/>
    </source>
</evidence>
<evidence type="ECO:0000313" key="3">
    <source>
        <dbReference type="Proteomes" id="UP001150569"/>
    </source>
</evidence>
<dbReference type="EMBL" id="JANBPT010001694">
    <property type="protein sequence ID" value="KAJ1905742.1"/>
    <property type="molecule type" value="Genomic_DNA"/>
</dbReference>